<gene>
    <name evidence="3" type="ORF">CFBP8129_01680</name>
</gene>
<proteinExistence type="predicted"/>
<dbReference type="AlphaFoldDB" id="A0A6V7BAX3"/>
<evidence type="ECO:0000313" key="3">
    <source>
        <dbReference type="EMBL" id="CAD0299386.1"/>
    </source>
</evidence>
<dbReference type="RefSeq" id="WP_006452882.1">
    <property type="nucleotide sequence ID" value="NZ_CP018728.1"/>
</dbReference>
<evidence type="ECO:0000256" key="1">
    <source>
        <dbReference type="SAM" id="Coils"/>
    </source>
</evidence>
<reference evidence="3" key="1">
    <citation type="submission" date="2020-07" db="EMBL/GenBank/DDBJ databases">
        <authorList>
            <person name="Pothier F. J."/>
        </authorList>
    </citation>
    <scope>NUCLEOTIDE SEQUENCE</scope>
    <source>
        <strain evidence="3">CFBP 8129</strain>
    </source>
</reference>
<keyword evidence="2" id="KW-0472">Membrane</keyword>
<keyword evidence="2" id="KW-1133">Transmembrane helix</keyword>
<feature type="coiled-coil region" evidence="1">
    <location>
        <begin position="145"/>
        <end position="172"/>
    </location>
</feature>
<protein>
    <submittedName>
        <fullName evidence="3">Uncharacterized protein</fullName>
    </submittedName>
</protein>
<evidence type="ECO:0000256" key="2">
    <source>
        <dbReference type="SAM" id="Phobius"/>
    </source>
</evidence>
<organism evidence="3">
    <name type="scientific">Xanthomonas hortorum pv. gardneri</name>
    <dbReference type="NCBI Taxonomy" id="2754056"/>
    <lineage>
        <taxon>Bacteria</taxon>
        <taxon>Pseudomonadati</taxon>
        <taxon>Pseudomonadota</taxon>
        <taxon>Gammaproteobacteria</taxon>
        <taxon>Lysobacterales</taxon>
        <taxon>Lysobacteraceae</taxon>
        <taxon>Xanthomonas</taxon>
    </lineage>
</organism>
<feature type="transmembrane region" description="Helical" evidence="2">
    <location>
        <begin position="57"/>
        <end position="78"/>
    </location>
</feature>
<feature type="transmembrane region" description="Helical" evidence="2">
    <location>
        <begin position="14"/>
        <end position="37"/>
    </location>
</feature>
<accession>A0A6V7BAX3</accession>
<dbReference type="EMBL" id="LR828253">
    <property type="protein sequence ID" value="CAD0299381.1"/>
    <property type="molecule type" value="Genomic_DNA"/>
</dbReference>
<keyword evidence="2" id="KW-0812">Transmembrane</keyword>
<name>A0A6V7BAX3_9XANT</name>
<keyword evidence="1" id="KW-0175">Coiled coil</keyword>
<sequence length="185" mass="20716">MLEKIWKDPVWSKVIATGILAAIGVLGAYLLGFWPTVRGFASSTRSFLLASSSLPRWGLALLVVGAAPTVIGVVLLGWHTLKGNEARPANWTTYTSDEFFGLRWRWQYVDGCISSLYSFCPKCDFQVFARDASNYRFIDRISYSCESCGSNLAELEESEAQLKNKVQGFIQQRIRNNSWREAGAT</sequence>
<dbReference type="EMBL" id="LR828253">
    <property type="protein sequence ID" value="CAD0299386.1"/>
    <property type="molecule type" value="Genomic_DNA"/>
</dbReference>